<comment type="caution">
    <text evidence="2">The sequence shown here is derived from an EMBL/GenBank/DDBJ whole genome shotgun (WGS) entry which is preliminary data.</text>
</comment>
<evidence type="ECO:0000313" key="2">
    <source>
        <dbReference type="EMBL" id="PHE99960.1"/>
    </source>
</evidence>
<dbReference type="Proteomes" id="UP000221918">
    <property type="component" value="Unassembled WGS sequence"/>
</dbReference>
<dbReference type="EMBL" id="NUTL01000037">
    <property type="protein sequence ID" value="PHE99960.1"/>
    <property type="molecule type" value="Genomic_DNA"/>
</dbReference>
<dbReference type="Gene3D" id="2.30.130.30">
    <property type="entry name" value="Hypothetical protein"/>
    <property type="match status" value="1"/>
</dbReference>
<proteinExistence type="predicted"/>
<dbReference type="RefSeq" id="WP_098803006.1">
    <property type="nucleotide sequence ID" value="NZ_NUTL01000037.1"/>
</dbReference>
<gene>
    <name evidence="2" type="ORF">COF81_09590</name>
</gene>
<sequence length="112" mass="12716">MKGLIVKSPYVERILQGEKTWEIRGSNTKIRGNIALIKSGSGLIIGTIDLVDSKKLSLQEYQNSEKYHCVSKKDCLNPHYKNIYAWIVSNPVMFQDPVPYTHPQGAVIWVNL</sequence>
<dbReference type="InterPro" id="IPR007374">
    <property type="entry name" value="ASCH_domain"/>
</dbReference>
<name>A0ABD6T7W0_9BACI</name>
<accession>A0ABD6T7W0</accession>
<dbReference type="InterPro" id="IPR015947">
    <property type="entry name" value="PUA-like_sf"/>
</dbReference>
<reference evidence="2 3" key="1">
    <citation type="submission" date="2017-09" db="EMBL/GenBank/DDBJ databases">
        <title>Large-scale bioinformatics analysis of Bacillus genomes uncovers conserved roles of natural products in bacterial physiology.</title>
        <authorList>
            <consortium name="Agbiome Team Llc"/>
            <person name="Bleich R.M."/>
            <person name="Grubbs K.J."/>
            <person name="Santa Maria K.C."/>
            <person name="Allen S.E."/>
            <person name="Farag S."/>
            <person name="Shank E.A."/>
            <person name="Bowers A."/>
        </authorList>
    </citation>
    <scope>NUCLEOTIDE SEQUENCE [LARGE SCALE GENOMIC DNA]</scope>
    <source>
        <strain evidence="2 3">AFS037265</strain>
    </source>
</reference>
<dbReference type="SUPFAM" id="SSF88697">
    <property type="entry name" value="PUA domain-like"/>
    <property type="match status" value="1"/>
</dbReference>
<evidence type="ECO:0000313" key="3">
    <source>
        <dbReference type="Proteomes" id="UP000221918"/>
    </source>
</evidence>
<dbReference type="AlphaFoldDB" id="A0ABD6T7W0"/>
<protein>
    <recommendedName>
        <fullName evidence="1">ASCH domain-containing protein</fullName>
    </recommendedName>
</protein>
<dbReference type="Pfam" id="PF04266">
    <property type="entry name" value="ASCH"/>
    <property type="match status" value="1"/>
</dbReference>
<evidence type="ECO:0000259" key="1">
    <source>
        <dbReference type="Pfam" id="PF04266"/>
    </source>
</evidence>
<feature type="domain" description="ASCH" evidence="1">
    <location>
        <begin position="6"/>
        <end position="86"/>
    </location>
</feature>
<organism evidence="2 3">
    <name type="scientific">Bacillus pseudomycoides</name>
    <dbReference type="NCBI Taxonomy" id="64104"/>
    <lineage>
        <taxon>Bacteria</taxon>
        <taxon>Bacillati</taxon>
        <taxon>Bacillota</taxon>
        <taxon>Bacilli</taxon>
        <taxon>Bacillales</taxon>
        <taxon>Bacillaceae</taxon>
        <taxon>Bacillus</taxon>
        <taxon>Bacillus cereus group</taxon>
    </lineage>
</organism>